<dbReference type="InterPro" id="IPR011527">
    <property type="entry name" value="ABC1_TM_dom"/>
</dbReference>
<evidence type="ECO:0000256" key="8">
    <source>
        <dbReference type="SAM" id="MobiDB-lite"/>
    </source>
</evidence>
<dbReference type="EMBL" id="ML769392">
    <property type="protein sequence ID" value="KAE9408096.1"/>
    <property type="molecule type" value="Genomic_DNA"/>
</dbReference>
<accession>A0A6A4IBT9</accession>
<keyword evidence="2" id="KW-0813">Transport</keyword>
<feature type="domain" description="ABC transporter" evidence="9">
    <location>
        <begin position="544"/>
        <end position="794"/>
    </location>
</feature>
<protein>
    <recommendedName>
        <fullName evidence="9">ABC transporter domain-containing protein</fullName>
    </recommendedName>
</protein>
<dbReference type="Proteomes" id="UP000799118">
    <property type="component" value="Unassembled WGS sequence"/>
</dbReference>
<dbReference type="InterPro" id="IPR003593">
    <property type="entry name" value="AAA+_ATPase"/>
</dbReference>
<dbReference type="AlphaFoldDB" id="A0A6A4IBT9"/>
<dbReference type="GO" id="GO:0007031">
    <property type="term" value="P:peroxisome organization"/>
    <property type="evidence" value="ECO:0007669"/>
    <property type="project" value="TreeGrafter"/>
</dbReference>
<reference evidence="10" key="1">
    <citation type="journal article" date="2019" name="Environ. Microbiol.">
        <title>Fungal ecological strategies reflected in gene transcription - a case study of two litter decomposers.</title>
        <authorList>
            <person name="Barbi F."/>
            <person name="Kohler A."/>
            <person name="Barry K."/>
            <person name="Baskaran P."/>
            <person name="Daum C."/>
            <person name="Fauchery L."/>
            <person name="Ihrmark K."/>
            <person name="Kuo A."/>
            <person name="LaButti K."/>
            <person name="Lipzen A."/>
            <person name="Morin E."/>
            <person name="Grigoriev I.V."/>
            <person name="Henrissat B."/>
            <person name="Lindahl B."/>
            <person name="Martin F."/>
        </authorList>
    </citation>
    <scope>NUCLEOTIDE SEQUENCE</scope>
    <source>
        <strain evidence="10">JB14</strain>
    </source>
</reference>
<evidence type="ECO:0000313" key="11">
    <source>
        <dbReference type="Proteomes" id="UP000799118"/>
    </source>
</evidence>
<dbReference type="GO" id="GO:0005778">
    <property type="term" value="C:peroxisomal membrane"/>
    <property type="evidence" value="ECO:0007669"/>
    <property type="project" value="TreeGrafter"/>
</dbReference>
<name>A0A6A4IBT9_9AGAR</name>
<dbReference type="CDD" id="cd03223">
    <property type="entry name" value="ABCD_peroxisomal_ALDP"/>
    <property type="match status" value="1"/>
</dbReference>
<feature type="compositionally biased region" description="Polar residues" evidence="8">
    <location>
        <begin position="530"/>
        <end position="540"/>
    </location>
</feature>
<dbReference type="GO" id="GO:0006635">
    <property type="term" value="P:fatty acid beta-oxidation"/>
    <property type="evidence" value="ECO:0007669"/>
    <property type="project" value="TreeGrafter"/>
</dbReference>
<dbReference type="InterPro" id="IPR027417">
    <property type="entry name" value="P-loop_NTPase"/>
</dbReference>
<dbReference type="Gene3D" id="3.40.50.300">
    <property type="entry name" value="P-loop containing nucleotide triphosphate hydrolases"/>
    <property type="match status" value="1"/>
</dbReference>
<proteinExistence type="inferred from homology"/>
<evidence type="ECO:0000256" key="6">
    <source>
        <dbReference type="ARBA" id="ARBA00022989"/>
    </source>
</evidence>
<comment type="similarity">
    <text evidence="1">Belongs to the ABC transporter superfamily. ABCD family. Peroxisomal fatty acyl CoA transporter (TC 3.A.1.203) subfamily.</text>
</comment>
<dbReference type="PANTHER" id="PTHR11384">
    <property type="entry name" value="ATP-BINDING CASSETTE, SUB-FAMILY D MEMBER"/>
    <property type="match status" value="1"/>
</dbReference>
<dbReference type="InterPro" id="IPR017871">
    <property type="entry name" value="ABC_transporter-like_CS"/>
</dbReference>
<feature type="region of interest" description="Disordered" evidence="8">
    <location>
        <begin position="420"/>
        <end position="439"/>
    </location>
</feature>
<evidence type="ECO:0000256" key="7">
    <source>
        <dbReference type="ARBA" id="ARBA00023136"/>
    </source>
</evidence>
<keyword evidence="6" id="KW-1133">Transmembrane helix</keyword>
<keyword evidence="4" id="KW-0547">Nucleotide-binding</keyword>
<keyword evidence="7" id="KW-0472">Membrane</keyword>
<dbReference type="GO" id="GO:0005524">
    <property type="term" value="F:ATP binding"/>
    <property type="evidence" value="ECO:0007669"/>
    <property type="project" value="UniProtKB-KW"/>
</dbReference>
<dbReference type="OrthoDB" id="422637at2759"/>
<evidence type="ECO:0000256" key="5">
    <source>
        <dbReference type="ARBA" id="ARBA00022840"/>
    </source>
</evidence>
<evidence type="ECO:0000256" key="2">
    <source>
        <dbReference type="ARBA" id="ARBA00022448"/>
    </source>
</evidence>
<sequence>MAVLSKLRPSLFQIIFVLLILRSRIITLPRDFLERIRDATAGKRLSAAELTTILQQIYVKERDGSKTLLTTYRNRLRKIPIHDTPAELLASNAKYFPLYSIGSKKSKALLDPTFIHALRSLLFRIAIPSWKSKEALIIAIHSFFLVVRTVLSVVVARLDGIIVRDLVRADARGFLRGLAFWFALAIPSTYTNVMIKHLQSTLALRFRTRLTRYIHDLYLSPYPNLRYYRLGLGVGASASDQGNEKAKREQDASGTIEGVDQYITADVESWAEAVSGLYGNIMKPSLDLILFTSQLSRSLGLRGTLLLFGTYYATVRILKAATPAFGKLAAIEAKLEGDYRAGMGRLGREGEEVAFYDGGAREKDILTGVYKALIRHVNSVYKIRIAYEWTEDYVIKYIWSAAGYGLIAFPLLRRRSSAEVDSNMSPSPGQSQSTSSNGGNEAIALRTETYISNRRLLLSLADAGGRLMYAYKDVLELAGVTERLYTLVSSLYAVRAASAGLPSLSDSGDDIIGLEHVDVHVPSHRPLTDDPQSQAQSPGESDTDSSSSFVQVPSSQSSILVRDLSFWLRAGSGHLMITGSNGVGKTAVARVLAGLWDPANAKANENHNGIGIGKVLRPRSMLVVPQRVYMPVGTLLDQVIYPDSYADFLEKGMSIEPQGSSGSRNGNSIRDILENVFLGYLPEREGGWSTRKEWRDVLSGGEKQRMAMARVFYHRPKFAILDECTSAVSSDVEGRMYEHAKSLGITLITISLRPSLMRYHTQVLNLTGDGSGRWTLAHIGQGDSVMTPLAEAEGEGGELWLGFNKEIATLERKLKEVDGWERRLKELDGLLKVQDL</sequence>
<evidence type="ECO:0000256" key="3">
    <source>
        <dbReference type="ARBA" id="ARBA00022692"/>
    </source>
</evidence>
<feature type="compositionally biased region" description="Low complexity" evidence="8">
    <location>
        <begin position="425"/>
        <end position="439"/>
    </location>
</feature>
<dbReference type="InterPro" id="IPR003439">
    <property type="entry name" value="ABC_transporter-like_ATP-bd"/>
</dbReference>
<dbReference type="PANTHER" id="PTHR11384:SF67">
    <property type="entry name" value="ATP-BINDING CASSETTE SUB-FAMILY D MEMBER 1"/>
    <property type="match status" value="1"/>
</dbReference>
<feature type="region of interest" description="Disordered" evidence="8">
    <location>
        <begin position="522"/>
        <end position="551"/>
    </location>
</feature>
<dbReference type="GO" id="GO:0005324">
    <property type="term" value="F:long-chain fatty acid transmembrane transporter activity"/>
    <property type="evidence" value="ECO:0007669"/>
    <property type="project" value="TreeGrafter"/>
</dbReference>
<dbReference type="GO" id="GO:0140359">
    <property type="term" value="F:ABC-type transporter activity"/>
    <property type="evidence" value="ECO:0007669"/>
    <property type="project" value="InterPro"/>
</dbReference>
<dbReference type="Pfam" id="PF06472">
    <property type="entry name" value="ABC_membrane_2"/>
    <property type="match status" value="1"/>
</dbReference>
<dbReference type="PROSITE" id="PS50893">
    <property type="entry name" value="ABC_TRANSPORTER_2"/>
    <property type="match status" value="1"/>
</dbReference>
<dbReference type="Pfam" id="PF00005">
    <property type="entry name" value="ABC_tran"/>
    <property type="match status" value="1"/>
</dbReference>
<evidence type="ECO:0000259" key="9">
    <source>
        <dbReference type="PROSITE" id="PS50893"/>
    </source>
</evidence>
<organism evidence="10 11">
    <name type="scientific">Gymnopus androsaceus JB14</name>
    <dbReference type="NCBI Taxonomy" id="1447944"/>
    <lineage>
        <taxon>Eukaryota</taxon>
        <taxon>Fungi</taxon>
        <taxon>Dikarya</taxon>
        <taxon>Basidiomycota</taxon>
        <taxon>Agaricomycotina</taxon>
        <taxon>Agaricomycetes</taxon>
        <taxon>Agaricomycetidae</taxon>
        <taxon>Agaricales</taxon>
        <taxon>Marasmiineae</taxon>
        <taxon>Omphalotaceae</taxon>
        <taxon>Gymnopus</taxon>
    </lineage>
</organism>
<evidence type="ECO:0000256" key="4">
    <source>
        <dbReference type="ARBA" id="ARBA00022741"/>
    </source>
</evidence>
<keyword evidence="11" id="KW-1185">Reference proteome</keyword>
<evidence type="ECO:0000256" key="1">
    <source>
        <dbReference type="ARBA" id="ARBA00008575"/>
    </source>
</evidence>
<dbReference type="GO" id="GO:0042760">
    <property type="term" value="P:very long-chain fatty acid catabolic process"/>
    <property type="evidence" value="ECO:0007669"/>
    <property type="project" value="TreeGrafter"/>
</dbReference>
<dbReference type="InterPro" id="IPR050835">
    <property type="entry name" value="ABC_transporter_sub-D"/>
</dbReference>
<dbReference type="SMART" id="SM00382">
    <property type="entry name" value="AAA"/>
    <property type="match status" value="1"/>
</dbReference>
<evidence type="ECO:0000313" key="10">
    <source>
        <dbReference type="EMBL" id="KAE9408096.1"/>
    </source>
</evidence>
<gene>
    <name evidence="10" type="ORF">BT96DRAFT_962799</name>
</gene>
<keyword evidence="3" id="KW-0812">Transmembrane</keyword>
<keyword evidence="5" id="KW-0067">ATP-binding</keyword>
<dbReference type="SUPFAM" id="SSF52540">
    <property type="entry name" value="P-loop containing nucleoside triphosphate hydrolases"/>
    <property type="match status" value="1"/>
</dbReference>
<dbReference type="PROSITE" id="PS00211">
    <property type="entry name" value="ABC_TRANSPORTER_1"/>
    <property type="match status" value="1"/>
</dbReference>
<dbReference type="GO" id="GO:0016887">
    <property type="term" value="F:ATP hydrolysis activity"/>
    <property type="evidence" value="ECO:0007669"/>
    <property type="project" value="InterPro"/>
</dbReference>
<dbReference type="GO" id="GO:0015910">
    <property type="term" value="P:long-chain fatty acid import into peroxisome"/>
    <property type="evidence" value="ECO:0007669"/>
    <property type="project" value="TreeGrafter"/>
</dbReference>